<dbReference type="AlphaFoldDB" id="A0A9N7VH79"/>
<comment type="caution">
    <text evidence="1">The sequence shown here is derived from an EMBL/GenBank/DDBJ whole genome shotgun (WGS) entry which is preliminary data.</text>
</comment>
<dbReference type="Proteomes" id="UP001153269">
    <property type="component" value="Unassembled WGS sequence"/>
</dbReference>
<evidence type="ECO:0000313" key="1">
    <source>
        <dbReference type="EMBL" id="CAB1449454.1"/>
    </source>
</evidence>
<proteinExistence type="predicted"/>
<reference evidence="1" key="1">
    <citation type="submission" date="2020-03" db="EMBL/GenBank/DDBJ databases">
        <authorList>
            <person name="Weist P."/>
        </authorList>
    </citation>
    <scope>NUCLEOTIDE SEQUENCE</scope>
</reference>
<name>A0A9N7VH79_PLEPL</name>
<accession>A0A9N7VH79</accession>
<sequence length="140" mass="15503">MASRLLLERSGANLGIKLSWKPNVTVHLPCISNPRTPEPRTRPRHQRARPALTHMQQQPGHLRCVLQVAAAMLEVEACCCFLGLLQDPAERKLHKLTGPGTTWPGCERKRKAVSERVTQACLFQSDPTMMRDFGAVVAAG</sequence>
<keyword evidence="2" id="KW-1185">Reference proteome</keyword>
<evidence type="ECO:0000313" key="2">
    <source>
        <dbReference type="Proteomes" id="UP001153269"/>
    </source>
</evidence>
<organism evidence="1 2">
    <name type="scientific">Pleuronectes platessa</name>
    <name type="common">European plaice</name>
    <dbReference type="NCBI Taxonomy" id="8262"/>
    <lineage>
        <taxon>Eukaryota</taxon>
        <taxon>Metazoa</taxon>
        <taxon>Chordata</taxon>
        <taxon>Craniata</taxon>
        <taxon>Vertebrata</taxon>
        <taxon>Euteleostomi</taxon>
        <taxon>Actinopterygii</taxon>
        <taxon>Neopterygii</taxon>
        <taxon>Teleostei</taxon>
        <taxon>Neoteleostei</taxon>
        <taxon>Acanthomorphata</taxon>
        <taxon>Carangaria</taxon>
        <taxon>Pleuronectiformes</taxon>
        <taxon>Pleuronectoidei</taxon>
        <taxon>Pleuronectidae</taxon>
        <taxon>Pleuronectes</taxon>
    </lineage>
</organism>
<dbReference type="EMBL" id="CADEAL010004016">
    <property type="protein sequence ID" value="CAB1449454.1"/>
    <property type="molecule type" value="Genomic_DNA"/>
</dbReference>
<protein>
    <submittedName>
        <fullName evidence="1">Uncharacterized protein</fullName>
    </submittedName>
</protein>
<gene>
    <name evidence="1" type="ORF">PLEPLA_LOCUS37137</name>
</gene>